<name>A0ABY8ETX1_MALFU</name>
<sequence length="324" mass="35661">MRSSTKRRRADAASSEDEDAAHELTEARATLENVRHGLQCGICMDLLDHPCVVSPCGHIFCAQCLVQWFKVELHVNEPDENRGTVRRKKVCPSCRAHVVVPPLELWALKGVLDAVRGNDAPSRTRTISKDVWEGLFDPATFYHIIRDQEDGVLRCGACASEILEGECTNPECGIVYEDWEDDGEDWHRSEAVNVESDDEAQSTDDEAGSLEDFVVDDEEEEDAGSQASYRSSDSGIVCVSPPHETNRERDVAPTRPADSNTRRARLNALLASRARRHGTAARVRAPSSDEEEEEEEEASSSGGASMSSDIAALEDPDESDSDSM</sequence>
<proteinExistence type="predicted"/>
<dbReference type="InterPro" id="IPR047126">
    <property type="entry name" value="RNF141-like"/>
</dbReference>
<evidence type="ECO:0000259" key="6">
    <source>
        <dbReference type="PROSITE" id="PS50089"/>
    </source>
</evidence>
<evidence type="ECO:0000256" key="1">
    <source>
        <dbReference type="ARBA" id="ARBA00022723"/>
    </source>
</evidence>
<feature type="region of interest" description="Disordered" evidence="5">
    <location>
        <begin position="1"/>
        <end position="21"/>
    </location>
</feature>
<keyword evidence="2 4" id="KW-0863">Zinc-finger</keyword>
<keyword evidence="8" id="KW-1185">Reference proteome</keyword>
<feature type="compositionally biased region" description="Polar residues" evidence="5">
    <location>
        <begin position="225"/>
        <end position="234"/>
    </location>
</feature>
<dbReference type="PANTHER" id="PTHR12109:SF3">
    <property type="entry name" value="RING FINGER PROTEIN 141"/>
    <property type="match status" value="1"/>
</dbReference>
<dbReference type="SUPFAM" id="SSF57850">
    <property type="entry name" value="RING/U-box"/>
    <property type="match status" value="1"/>
</dbReference>
<keyword evidence="3" id="KW-0862">Zinc</keyword>
<dbReference type="PROSITE" id="PS00518">
    <property type="entry name" value="ZF_RING_1"/>
    <property type="match status" value="1"/>
</dbReference>
<feature type="compositionally biased region" description="Acidic residues" evidence="5">
    <location>
        <begin position="195"/>
        <end position="223"/>
    </location>
</feature>
<feature type="compositionally biased region" description="Acidic residues" evidence="5">
    <location>
        <begin position="312"/>
        <end position="324"/>
    </location>
</feature>
<accession>A0ABY8ETX1</accession>
<protein>
    <submittedName>
        <fullName evidence="7">E3 ubiquitin ligase</fullName>
    </submittedName>
</protein>
<dbReference type="InterPro" id="IPR027370">
    <property type="entry name" value="Znf-RING_euk"/>
</dbReference>
<evidence type="ECO:0000313" key="7">
    <source>
        <dbReference type="EMBL" id="WFD48861.1"/>
    </source>
</evidence>
<dbReference type="PANTHER" id="PTHR12109">
    <property type="entry name" value="RING FINGER PROTEIN 141-RELATED"/>
    <property type="match status" value="1"/>
</dbReference>
<organism evidence="7 8">
    <name type="scientific">Malassezia furfur</name>
    <name type="common">Pityriasis versicolor infection agent</name>
    <name type="synonym">Pityrosporum furfur</name>
    <dbReference type="NCBI Taxonomy" id="55194"/>
    <lineage>
        <taxon>Eukaryota</taxon>
        <taxon>Fungi</taxon>
        <taxon>Dikarya</taxon>
        <taxon>Basidiomycota</taxon>
        <taxon>Ustilaginomycotina</taxon>
        <taxon>Malasseziomycetes</taxon>
        <taxon>Malasseziales</taxon>
        <taxon>Malasseziaceae</taxon>
        <taxon>Malassezia</taxon>
    </lineage>
</organism>
<feature type="compositionally biased region" description="Acidic residues" evidence="5">
    <location>
        <begin position="288"/>
        <end position="298"/>
    </location>
</feature>
<dbReference type="EMBL" id="CP046236">
    <property type="protein sequence ID" value="WFD48861.1"/>
    <property type="molecule type" value="Genomic_DNA"/>
</dbReference>
<keyword evidence="1" id="KW-0479">Metal-binding</keyword>
<reference evidence="7 8" key="1">
    <citation type="journal article" date="2020" name="Elife">
        <title>Loss of centromere function drives karyotype evolution in closely related Malassezia species.</title>
        <authorList>
            <person name="Sankaranarayanan S.R."/>
            <person name="Ianiri G."/>
            <person name="Coelho M.A."/>
            <person name="Reza M.H."/>
            <person name="Thimmappa B.C."/>
            <person name="Ganguly P."/>
            <person name="Vadnala R.N."/>
            <person name="Sun S."/>
            <person name="Siddharthan R."/>
            <person name="Tellgren-Roth C."/>
            <person name="Dawson T.L."/>
            <person name="Heitman J."/>
            <person name="Sanyal K."/>
        </authorList>
    </citation>
    <scope>NUCLEOTIDE SEQUENCE [LARGE SCALE GENOMIC DNA]</scope>
    <source>
        <strain evidence="7">CBS14141</strain>
    </source>
</reference>
<dbReference type="InterPro" id="IPR017907">
    <property type="entry name" value="Znf_RING_CS"/>
</dbReference>
<feature type="compositionally biased region" description="Low complexity" evidence="5">
    <location>
        <begin position="299"/>
        <end position="309"/>
    </location>
</feature>
<dbReference type="Gene3D" id="3.30.40.10">
    <property type="entry name" value="Zinc/RING finger domain, C3HC4 (zinc finger)"/>
    <property type="match status" value="1"/>
</dbReference>
<evidence type="ECO:0000256" key="4">
    <source>
        <dbReference type="PROSITE-ProRule" id="PRU00175"/>
    </source>
</evidence>
<evidence type="ECO:0000256" key="3">
    <source>
        <dbReference type="ARBA" id="ARBA00022833"/>
    </source>
</evidence>
<feature type="region of interest" description="Disordered" evidence="5">
    <location>
        <begin position="193"/>
        <end position="324"/>
    </location>
</feature>
<dbReference type="PROSITE" id="PS50089">
    <property type="entry name" value="ZF_RING_2"/>
    <property type="match status" value="1"/>
</dbReference>
<dbReference type="SMART" id="SM00184">
    <property type="entry name" value="RING"/>
    <property type="match status" value="1"/>
</dbReference>
<evidence type="ECO:0000256" key="5">
    <source>
        <dbReference type="SAM" id="MobiDB-lite"/>
    </source>
</evidence>
<dbReference type="Pfam" id="PF13445">
    <property type="entry name" value="zf-RING_UBOX"/>
    <property type="match status" value="1"/>
</dbReference>
<evidence type="ECO:0000256" key="2">
    <source>
        <dbReference type="ARBA" id="ARBA00022771"/>
    </source>
</evidence>
<dbReference type="InterPro" id="IPR001841">
    <property type="entry name" value="Znf_RING"/>
</dbReference>
<evidence type="ECO:0000313" key="8">
    <source>
        <dbReference type="Proteomes" id="UP000818624"/>
    </source>
</evidence>
<dbReference type="Proteomes" id="UP000818624">
    <property type="component" value="Chromosome 3"/>
</dbReference>
<feature type="domain" description="RING-type" evidence="6">
    <location>
        <begin position="40"/>
        <end position="95"/>
    </location>
</feature>
<dbReference type="InterPro" id="IPR013083">
    <property type="entry name" value="Znf_RING/FYVE/PHD"/>
</dbReference>
<gene>
    <name evidence="7" type="primary">PSH1</name>
    <name evidence="7" type="ORF">GLX27_003532</name>
</gene>